<dbReference type="InterPro" id="IPR033524">
    <property type="entry name" value="Glu/Leu/Phe/Val_DH_AS"/>
</dbReference>
<evidence type="ECO:0000256" key="6">
    <source>
        <dbReference type="PIRSR" id="PIRSR000185-3"/>
    </source>
</evidence>
<feature type="binding site" evidence="5">
    <location>
        <position position="71"/>
    </location>
    <ligand>
        <name>substrate</name>
    </ligand>
</feature>
<dbReference type="Pfam" id="PF00208">
    <property type="entry name" value="ELFV_dehydrog"/>
    <property type="match status" value="1"/>
</dbReference>
<dbReference type="InterPro" id="IPR006097">
    <property type="entry name" value="Glu/Leu/Phe/Val/Trp_DH_dimer"/>
</dbReference>
<gene>
    <name evidence="9" type="ORF">E3J95_01830</name>
</gene>
<dbReference type="EMBL" id="SOKU01000086">
    <property type="protein sequence ID" value="TES86487.1"/>
    <property type="molecule type" value="Genomic_DNA"/>
</dbReference>
<dbReference type="InterPro" id="IPR033922">
    <property type="entry name" value="NAD_bind_Glu_DH"/>
</dbReference>
<evidence type="ECO:0000313" key="10">
    <source>
        <dbReference type="Proteomes" id="UP000320781"/>
    </source>
</evidence>
<organism evidence="9 10">
    <name type="scientific">Aerophobetes bacterium</name>
    <dbReference type="NCBI Taxonomy" id="2030807"/>
    <lineage>
        <taxon>Bacteria</taxon>
        <taxon>Candidatus Aerophobota</taxon>
    </lineage>
</organism>
<dbReference type="InterPro" id="IPR014362">
    <property type="entry name" value="Glu_DH"/>
</dbReference>
<dbReference type="GO" id="GO:0004352">
    <property type="term" value="F:glutamate dehydrogenase (NAD+) activity"/>
    <property type="evidence" value="ECO:0007669"/>
    <property type="project" value="TreeGrafter"/>
</dbReference>
<dbReference type="InterPro" id="IPR006095">
    <property type="entry name" value="Glu/Leu/Phe/Val/Trp_DH"/>
</dbReference>
<dbReference type="GO" id="GO:0006538">
    <property type="term" value="P:L-glutamate catabolic process"/>
    <property type="evidence" value="ECO:0007669"/>
    <property type="project" value="TreeGrafter"/>
</dbReference>
<dbReference type="SUPFAM" id="SSF53223">
    <property type="entry name" value="Aminoacid dehydrogenase-like, N-terminal domain"/>
    <property type="match status" value="1"/>
</dbReference>
<keyword evidence="5" id="KW-0520">NAD</keyword>
<dbReference type="InterPro" id="IPR046346">
    <property type="entry name" value="Aminoacid_DH-like_N_sf"/>
</dbReference>
<feature type="binding site" evidence="5">
    <location>
        <position position="191"/>
    </location>
    <ligand>
        <name>NAD(+)</name>
        <dbReference type="ChEBI" id="CHEBI:57540"/>
    </ligand>
</feature>
<evidence type="ECO:0000259" key="8">
    <source>
        <dbReference type="SMART" id="SM00839"/>
    </source>
</evidence>
<dbReference type="PROSITE" id="PS00074">
    <property type="entry name" value="GLFV_DEHYDROGENASE"/>
    <property type="match status" value="1"/>
</dbReference>
<feature type="active site" description="Proton donor" evidence="4">
    <location>
        <position position="107"/>
    </location>
</feature>
<evidence type="ECO:0000313" key="9">
    <source>
        <dbReference type="EMBL" id="TES86487.1"/>
    </source>
</evidence>
<keyword evidence="5" id="KW-0547">Nucleotide-binding</keyword>
<comment type="similarity">
    <text evidence="1 3 7">Belongs to the Glu/Leu/Phe/Val dehydrogenases family.</text>
</comment>
<evidence type="ECO:0000256" key="4">
    <source>
        <dbReference type="PIRSR" id="PIRSR000185-1"/>
    </source>
</evidence>
<dbReference type="Proteomes" id="UP000320781">
    <property type="component" value="Unassembled WGS sequence"/>
</dbReference>
<keyword evidence="2 3" id="KW-0560">Oxidoreductase</keyword>
<name>A0A523QL64_UNCAE</name>
<dbReference type="CDD" id="cd01076">
    <property type="entry name" value="NAD_bind_1_Glu_DH"/>
    <property type="match status" value="1"/>
</dbReference>
<dbReference type="InterPro" id="IPR006096">
    <property type="entry name" value="Glu/Leu/Phe/Val/Trp_DH_C"/>
</dbReference>
<dbReference type="Pfam" id="PF02812">
    <property type="entry name" value="ELFV_dehydrog_N"/>
    <property type="match status" value="1"/>
</dbReference>
<dbReference type="AlphaFoldDB" id="A0A523QL64"/>
<feature type="site" description="Important for catalysis" evidence="6">
    <location>
        <position position="147"/>
    </location>
</feature>
<dbReference type="PANTHER" id="PTHR11606:SF13">
    <property type="entry name" value="GLUTAMATE DEHYDROGENASE 1, MITOCHONDRIAL"/>
    <property type="match status" value="1"/>
</dbReference>
<evidence type="ECO:0000256" key="1">
    <source>
        <dbReference type="ARBA" id="ARBA00006382"/>
    </source>
</evidence>
<dbReference type="FunFam" id="3.40.50.10860:FF:000003">
    <property type="entry name" value="Glutamate dehydrogenase"/>
    <property type="match status" value="1"/>
</dbReference>
<evidence type="ECO:0000256" key="5">
    <source>
        <dbReference type="PIRSR" id="PIRSR000185-2"/>
    </source>
</evidence>
<evidence type="ECO:0000256" key="2">
    <source>
        <dbReference type="ARBA" id="ARBA00023002"/>
    </source>
</evidence>
<dbReference type="Gene3D" id="3.40.50.10860">
    <property type="entry name" value="Leucine Dehydrogenase, chain A, domain 1"/>
    <property type="match status" value="1"/>
</dbReference>
<dbReference type="PRINTS" id="PR00082">
    <property type="entry name" value="GLFDHDRGNASE"/>
</dbReference>
<dbReference type="Gene3D" id="3.40.50.720">
    <property type="entry name" value="NAD(P)-binding Rossmann-like Domain"/>
    <property type="match status" value="1"/>
</dbReference>
<reference evidence="9 10" key="1">
    <citation type="submission" date="2019-03" db="EMBL/GenBank/DDBJ databases">
        <title>Metabolic potential of uncultured bacteria and archaea associated with petroleum seepage in deep-sea sediments.</title>
        <authorList>
            <person name="Dong X."/>
            <person name="Hubert C."/>
        </authorList>
    </citation>
    <scope>NUCLEOTIDE SEQUENCE [LARGE SCALE GENOMIC DNA]</scope>
    <source>
        <strain evidence="9">E44_bin92</strain>
    </source>
</reference>
<evidence type="ECO:0000256" key="3">
    <source>
        <dbReference type="PIRNR" id="PIRNR000185"/>
    </source>
</evidence>
<dbReference type="InterPro" id="IPR036291">
    <property type="entry name" value="NAD(P)-bd_dom_sf"/>
</dbReference>
<proteinExistence type="inferred from homology"/>
<dbReference type="PIRSF" id="PIRSF000185">
    <property type="entry name" value="Glu_DH"/>
    <property type="match status" value="1"/>
</dbReference>
<evidence type="ECO:0000256" key="7">
    <source>
        <dbReference type="RuleBase" id="RU004417"/>
    </source>
</evidence>
<sequence length="417" mass="45871">MNKSEINAWDFARQQLDSAAEKLNLEPWIHKRLSQARRELTVSIPIKMDSGEVEDFTGFRVQHSLTLGPTKGGIRYHPQLNLDLVKALAMLMSWKCALVELPYGGAKGGVICNPKKMSLEELERLTRRYTSEIIDIIGPEKDIPAPDLNTNPQVMAWIMDTFSMNRGYSVPGVVTGKPLVIGGSKGREGATGRGVSFSALNSLRHLGVSPEQARVAVQGFGNVGSVTAEILYEEGLNIVALSDIEGGIYNPKGFDPHQVLSYAKESGSVIEFKGADSITNEELLQLDCEMLIPAAVENQITQVNADKIQARAIVEGANGPTTPDADEILEEKGVLLVPDILANAGGVIVSYLEWVQAMERYFWEKEEVNEKLEGIMKKSFNRVLELSSQKKVSMRMAALMIAIDRVAEAMRIRGLYP</sequence>
<protein>
    <recommendedName>
        <fullName evidence="3">Glutamate dehydrogenase</fullName>
    </recommendedName>
</protein>
<dbReference type="SMART" id="SM00839">
    <property type="entry name" value="ELFV_dehydrog"/>
    <property type="match status" value="1"/>
</dbReference>
<feature type="binding site" evidence="5">
    <location>
        <position position="350"/>
    </location>
    <ligand>
        <name>substrate</name>
    </ligand>
</feature>
<dbReference type="PANTHER" id="PTHR11606">
    <property type="entry name" value="GLUTAMATE DEHYDROGENASE"/>
    <property type="match status" value="1"/>
</dbReference>
<comment type="caution">
    <text evidence="9">The sequence shown here is derived from an EMBL/GenBank/DDBJ whole genome shotgun (WGS) entry which is preliminary data.</text>
</comment>
<feature type="binding site" evidence="5">
    <location>
        <position position="222"/>
    </location>
    <ligand>
        <name>NAD(+)</name>
        <dbReference type="ChEBI" id="CHEBI:57540"/>
    </ligand>
</feature>
<feature type="binding site" evidence="5">
    <location>
        <position position="95"/>
    </location>
    <ligand>
        <name>substrate</name>
    </ligand>
</feature>
<dbReference type="SUPFAM" id="SSF51735">
    <property type="entry name" value="NAD(P)-binding Rossmann-fold domains"/>
    <property type="match status" value="1"/>
</dbReference>
<accession>A0A523QL64</accession>
<dbReference type="GO" id="GO:0000166">
    <property type="term" value="F:nucleotide binding"/>
    <property type="evidence" value="ECO:0007669"/>
    <property type="project" value="UniProtKB-KW"/>
</dbReference>
<feature type="domain" description="Glutamate/phenylalanine/leucine/valine/L-tryptophan dehydrogenase C-terminal" evidence="8">
    <location>
        <begin position="184"/>
        <end position="414"/>
    </location>
</feature>